<evidence type="ECO:0000313" key="6">
    <source>
        <dbReference type="EMBL" id="KZN70569.1"/>
    </source>
</evidence>
<comment type="caution">
    <text evidence="6">The sequence shown here is derived from an EMBL/GenBank/DDBJ whole genome shotgun (WGS) entry which is preliminary data.</text>
</comment>
<evidence type="ECO:0000256" key="3">
    <source>
        <dbReference type="PIRSR" id="PIRSR000390-1"/>
    </source>
</evidence>
<name>A0A161Z280_9GAMM</name>
<evidence type="ECO:0000256" key="2">
    <source>
        <dbReference type="ARBA" id="ARBA00037999"/>
    </source>
</evidence>
<dbReference type="Gene3D" id="3.40.640.10">
    <property type="entry name" value="Type I PLP-dependent aspartate aminotransferase-like (Major domain)"/>
    <property type="match status" value="1"/>
</dbReference>
<dbReference type="PATRIC" id="fig|1365257.3.peg.266"/>
<accession>A0A161Z280</accession>
<protein>
    <recommendedName>
        <fullName evidence="8">Glutamine--scyllo-inositol aminotransferase</fullName>
    </recommendedName>
</protein>
<dbReference type="InterPro" id="IPR000653">
    <property type="entry name" value="DegT/StrS_aminotransferase"/>
</dbReference>
<dbReference type="PANTHER" id="PTHR30244">
    <property type="entry name" value="TRANSAMINASE"/>
    <property type="match status" value="1"/>
</dbReference>
<dbReference type="GO" id="GO:0008483">
    <property type="term" value="F:transaminase activity"/>
    <property type="evidence" value="ECO:0007669"/>
    <property type="project" value="TreeGrafter"/>
</dbReference>
<evidence type="ECO:0000256" key="4">
    <source>
        <dbReference type="PIRSR" id="PIRSR000390-2"/>
    </source>
</evidence>
<evidence type="ECO:0000256" key="5">
    <source>
        <dbReference type="RuleBase" id="RU004508"/>
    </source>
</evidence>
<dbReference type="EMBL" id="AUXX01000001">
    <property type="protein sequence ID" value="KZN70569.1"/>
    <property type="molecule type" value="Genomic_DNA"/>
</dbReference>
<gene>
    <name evidence="6" type="ORF">N478_01275</name>
</gene>
<proteinExistence type="inferred from homology"/>
<keyword evidence="1 4" id="KW-0663">Pyridoxal phosphate</keyword>
<sequence length="406" mass="44652">MSTAKSSLALYGGQPAILNSFPARKAFGESEERAVLDVLDFYRDKGEDPCYRGPFEQQLCSSFSDYMGGGYTVAVATGTASVYVALAALELPKGSEVIISPVTDAGPLSAIIMQQMVPVVADSEPNSFNTSWQQIEKKITDNTSCIMLVHCAGLPTDVDVISREAKKRGIMVLEDCAQAPGASLNGKLVGSYGDIMATSTMYRKNIAAPGSGGLIFCKDEALYHKVLAHSDRGKPLWSQDYIERDPSQHLFPALNWNTNDFSCAVALSSLKRLPHTIAKRNAFMEAIQVRLNAESHVCSIAPWQGTPSVFYIQVLVDVEKIGQRKHEYCQALIAEGVPMNPHYKFLISDWEWSHEYFNTPTETPNATNARDCSFNLYVNENYDESHVSAIVAAILKVDQYFTTLTS</sequence>
<dbReference type="InterPro" id="IPR015422">
    <property type="entry name" value="PyrdxlP-dep_Trfase_small"/>
</dbReference>
<dbReference type="InterPro" id="IPR015421">
    <property type="entry name" value="PyrdxlP-dep_Trfase_major"/>
</dbReference>
<dbReference type="RefSeq" id="WP_063379659.1">
    <property type="nucleotide sequence ID" value="NZ_AUXX01000001.1"/>
</dbReference>
<reference evidence="6 7" key="1">
    <citation type="submission" date="2013-07" db="EMBL/GenBank/DDBJ databases">
        <title>Comparative Genomic and Metabolomic Analysis of Twelve Strains of Pseudoalteromonas luteoviolacea.</title>
        <authorList>
            <person name="Vynne N.G."/>
            <person name="Mansson M."/>
            <person name="Gram L."/>
        </authorList>
    </citation>
    <scope>NUCLEOTIDE SEQUENCE [LARGE SCALE GENOMIC DNA]</scope>
    <source>
        <strain evidence="6 7">S4060-1</strain>
    </source>
</reference>
<feature type="active site" description="Proton acceptor" evidence="3">
    <location>
        <position position="204"/>
    </location>
</feature>
<dbReference type="PANTHER" id="PTHR30244:SF34">
    <property type="entry name" value="DTDP-4-AMINO-4,6-DIDEOXYGALACTOSE TRANSAMINASE"/>
    <property type="match status" value="1"/>
</dbReference>
<dbReference type="GO" id="GO:0030170">
    <property type="term" value="F:pyridoxal phosphate binding"/>
    <property type="evidence" value="ECO:0007669"/>
    <property type="project" value="TreeGrafter"/>
</dbReference>
<dbReference type="PIRSF" id="PIRSF000390">
    <property type="entry name" value="PLP_StrS"/>
    <property type="match status" value="1"/>
</dbReference>
<dbReference type="Proteomes" id="UP000076661">
    <property type="component" value="Unassembled WGS sequence"/>
</dbReference>
<evidence type="ECO:0008006" key="8">
    <source>
        <dbReference type="Google" id="ProtNLM"/>
    </source>
</evidence>
<dbReference type="InterPro" id="IPR015424">
    <property type="entry name" value="PyrdxlP-dep_Trfase"/>
</dbReference>
<feature type="modified residue" description="N6-(pyridoxal phosphate)lysine" evidence="4">
    <location>
        <position position="204"/>
    </location>
</feature>
<evidence type="ECO:0000313" key="7">
    <source>
        <dbReference type="Proteomes" id="UP000076661"/>
    </source>
</evidence>
<dbReference type="Gene3D" id="3.90.1150.10">
    <property type="entry name" value="Aspartate Aminotransferase, domain 1"/>
    <property type="match status" value="1"/>
</dbReference>
<dbReference type="SUPFAM" id="SSF53383">
    <property type="entry name" value="PLP-dependent transferases"/>
    <property type="match status" value="1"/>
</dbReference>
<evidence type="ECO:0000256" key="1">
    <source>
        <dbReference type="ARBA" id="ARBA00022898"/>
    </source>
</evidence>
<dbReference type="Pfam" id="PF01041">
    <property type="entry name" value="DegT_DnrJ_EryC1"/>
    <property type="match status" value="1"/>
</dbReference>
<comment type="similarity">
    <text evidence="2 5">Belongs to the DegT/DnrJ/EryC1 family.</text>
</comment>
<organism evidence="6 7">
    <name type="scientific">Pseudoalteromonas luteoviolacea S4060-1</name>
    <dbReference type="NCBI Taxonomy" id="1365257"/>
    <lineage>
        <taxon>Bacteria</taxon>
        <taxon>Pseudomonadati</taxon>
        <taxon>Pseudomonadota</taxon>
        <taxon>Gammaproteobacteria</taxon>
        <taxon>Alteromonadales</taxon>
        <taxon>Pseudoalteromonadaceae</taxon>
        <taxon>Pseudoalteromonas</taxon>
    </lineage>
</organism>
<dbReference type="AlphaFoldDB" id="A0A161Z280"/>
<dbReference type="GO" id="GO:0000271">
    <property type="term" value="P:polysaccharide biosynthetic process"/>
    <property type="evidence" value="ECO:0007669"/>
    <property type="project" value="TreeGrafter"/>
</dbReference>